<protein>
    <submittedName>
        <fullName evidence="7">Cell-envelope stress modulator CpxP</fullName>
    </submittedName>
</protein>
<feature type="region of interest" description="Disordered" evidence="5">
    <location>
        <begin position="164"/>
        <end position="198"/>
    </location>
</feature>
<evidence type="ECO:0000256" key="2">
    <source>
        <dbReference type="ARBA" id="ARBA00008441"/>
    </source>
</evidence>
<dbReference type="InterPro" id="IPR052211">
    <property type="entry name" value="Cpx_auxiliary_protein"/>
</dbReference>
<dbReference type="EMBL" id="JAWLLM010000019">
    <property type="protein sequence ID" value="MDV7044030.1"/>
    <property type="molecule type" value="Genomic_DNA"/>
</dbReference>
<dbReference type="PANTHER" id="PTHR38102:SF2">
    <property type="entry name" value="PERIPLASMIC PROTEIN CPXP"/>
    <property type="match status" value="1"/>
</dbReference>
<dbReference type="RefSeq" id="WP_057084396.1">
    <property type="nucleotide sequence ID" value="NZ_CP104920.1"/>
</dbReference>
<feature type="compositionally biased region" description="Polar residues" evidence="5">
    <location>
        <begin position="164"/>
        <end position="191"/>
    </location>
</feature>
<dbReference type="InterPro" id="IPR012899">
    <property type="entry name" value="LTXXQ"/>
</dbReference>
<dbReference type="PANTHER" id="PTHR38102">
    <property type="entry name" value="PERIPLASMIC CHAPERONE SPY"/>
    <property type="match status" value="1"/>
</dbReference>
<keyword evidence="8" id="KW-1185">Reference proteome</keyword>
<proteinExistence type="inferred from homology"/>
<sequence length="198" mass="22461">MRGTIITLSFASLLMLVTGAVMAAENNFSDENNLSTESNLSTENNLSIENKAPELGRCYRDDSAMKREESQQGMFDGVKLTEHQRQQMRDLMRQVRHEQPVYDANDVEIMHRLVTAEKFDAPAVQAQVARMVQAQIARQVEIARVSNQMYNMLTPEQKSILNQKHEQAMQSVRQQMSASGSRSQNLELSRQGQDDSPE</sequence>
<organism evidence="7 8">
    <name type="scientific">Dickeya solani</name>
    <dbReference type="NCBI Taxonomy" id="1089444"/>
    <lineage>
        <taxon>Bacteria</taxon>
        <taxon>Pseudomonadati</taxon>
        <taxon>Pseudomonadota</taxon>
        <taxon>Gammaproteobacteria</taxon>
        <taxon>Enterobacterales</taxon>
        <taxon>Pectobacteriaceae</taxon>
        <taxon>Dickeya</taxon>
    </lineage>
</organism>
<dbReference type="Pfam" id="PF07813">
    <property type="entry name" value="LTXXQ"/>
    <property type="match status" value="1"/>
</dbReference>
<evidence type="ECO:0000313" key="7">
    <source>
        <dbReference type="EMBL" id="MDV7044030.1"/>
    </source>
</evidence>
<comment type="subcellular location">
    <subcellularLocation>
        <location evidence="1">Periplasm</location>
    </subcellularLocation>
</comment>
<gene>
    <name evidence="7" type="primary">cpxP</name>
    <name evidence="7" type="ORF">RUJ08_18015</name>
</gene>
<reference evidence="7 8" key="1">
    <citation type="submission" date="2023-10" db="EMBL/GenBank/DDBJ databases">
        <title>Clonality and diversity in the soft rot Dickeya solani phytopathogen.</title>
        <authorList>
            <person name="Pedron J."/>
            <person name="Van Gijisegem F."/>
            <person name="Portier P."/>
            <person name="Taghouti G."/>
        </authorList>
    </citation>
    <scope>NUCLEOTIDE SEQUENCE [LARGE SCALE GENOMIC DNA]</scope>
    <source>
        <strain evidence="7 8">FVG2-MFV017-A9</strain>
    </source>
</reference>
<dbReference type="Proteomes" id="UP001187868">
    <property type="component" value="Unassembled WGS sequence"/>
</dbReference>
<accession>A0ABU4EIZ0</accession>
<dbReference type="Gene3D" id="1.20.120.1490">
    <property type="match status" value="1"/>
</dbReference>
<evidence type="ECO:0000256" key="4">
    <source>
        <dbReference type="ARBA" id="ARBA00022764"/>
    </source>
</evidence>
<dbReference type="NCBIfam" id="NF007687">
    <property type="entry name" value="PRK10363.1"/>
    <property type="match status" value="1"/>
</dbReference>
<evidence type="ECO:0000256" key="5">
    <source>
        <dbReference type="SAM" id="MobiDB-lite"/>
    </source>
</evidence>
<evidence type="ECO:0000256" key="3">
    <source>
        <dbReference type="ARBA" id="ARBA00022729"/>
    </source>
</evidence>
<comment type="similarity">
    <text evidence="2">Belongs to the CpxP/Spy family.</text>
</comment>
<evidence type="ECO:0000313" key="8">
    <source>
        <dbReference type="Proteomes" id="UP001187868"/>
    </source>
</evidence>
<dbReference type="CDD" id="cd09916">
    <property type="entry name" value="CpxP_like"/>
    <property type="match status" value="1"/>
</dbReference>
<keyword evidence="4" id="KW-0574">Periplasm</keyword>
<feature type="signal peptide" evidence="6">
    <location>
        <begin position="1"/>
        <end position="23"/>
    </location>
</feature>
<feature type="chain" id="PRO_5046433077" evidence="6">
    <location>
        <begin position="24"/>
        <end position="198"/>
    </location>
</feature>
<name>A0ABU4EIZ0_9GAMM</name>
<evidence type="ECO:0000256" key="1">
    <source>
        <dbReference type="ARBA" id="ARBA00004418"/>
    </source>
</evidence>
<comment type="caution">
    <text evidence="7">The sequence shown here is derived from an EMBL/GenBank/DDBJ whole genome shotgun (WGS) entry which is preliminary data.</text>
</comment>
<keyword evidence="3 6" id="KW-0732">Signal</keyword>
<evidence type="ECO:0000256" key="6">
    <source>
        <dbReference type="SAM" id="SignalP"/>
    </source>
</evidence>